<dbReference type="AlphaFoldDB" id="A0A0K2UT89"/>
<organism evidence="1">
    <name type="scientific">Lepeophtheirus salmonis</name>
    <name type="common">Salmon louse</name>
    <name type="synonym">Caligus salmonis</name>
    <dbReference type="NCBI Taxonomy" id="72036"/>
    <lineage>
        <taxon>Eukaryota</taxon>
        <taxon>Metazoa</taxon>
        <taxon>Ecdysozoa</taxon>
        <taxon>Arthropoda</taxon>
        <taxon>Crustacea</taxon>
        <taxon>Multicrustacea</taxon>
        <taxon>Hexanauplia</taxon>
        <taxon>Copepoda</taxon>
        <taxon>Siphonostomatoida</taxon>
        <taxon>Caligidae</taxon>
        <taxon>Lepeophtheirus</taxon>
    </lineage>
</organism>
<accession>A0A0K2UT89</accession>
<evidence type="ECO:0000313" key="1">
    <source>
        <dbReference type="EMBL" id="CDW41112.1"/>
    </source>
</evidence>
<sequence length="58" mass="6866">MYLYSRIVLEYVTKVEKGVRGESRVNYNIIFYVCAYENVNYVTAYHQRKLGDPSIPLE</sequence>
<proteinExistence type="predicted"/>
<name>A0A0K2UT89_LEPSM</name>
<reference evidence="1" key="1">
    <citation type="submission" date="2014-05" db="EMBL/GenBank/DDBJ databases">
        <authorList>
            <person name="Chronopoulou M."/>
        </authorList>
    </citation>
    <scope>NUCLEOTIDE SEQUENCE</scope>
    <source>
        <tissue evidence="1">Whole organism</tissue>
    </source>
</reference>
<protein>
    <submittedName>
        <fullName evidence="1">Uncharacterized protein</fullName>
    </submittedName>
</protein>
<dbReference type="EMBL" id="HACA01023751">
    <property type="protein sequence ID" value="CDW41112.1"/>
    <property type="molecule type" value="Transcribed_RNA"/>
</dbReference>